<evidence type="ECO:0000256" key="1">
    <source>
        <dbReference type="SAM" id="SignalP"/>
    </source>
</evidence>
<dbReference type="Proteomes" id="UP000886005">
    <property type="component" value="Unassembled WGS sequence"/>
</dbReference>
<reference evidence="2" key="1">
    <citation type="journal article" date="2020" name="mSystems">
        <title>Genome- and Community-Level Interaction Insights into Carbon Utilization and Element Cycling Functions of Hydrothermarchaeota in Hydrothermal Sediment.</title>
        <authorList>
            <person name="Zhou Z."/>
            <person name="Liu Y."/>
            <person name="Xu W."/>
            <person name="Pan J."/>
            <person name="Luo Z.H."/>
            <person name="Li M."/>
        </authorList>
    </citation>
    <scope>NUCLEOTIDE SEQUENCE [LARGE SCALE GENOMIC DNA]</scope>
    <source>
        <strain evidence="2">HyVt-456</strain>
    </source>
</reference>
<dbReference type="AlphaFoldDB" id="A0A7V1LMB3"/>
<dbReference type="EMBL" id="DRLD01000216">
    <property type="protein sequence ID" value="HED10580.1"/>
    <property type="molecule type" value="Genomic_DNA"/>
</dbReference>
<gene>
    <name evidence="2" type="ORF">ENJ10_07810</name>
</gene>
<evidence type="ECO:0008006" key="3">
    <source>
        <dbReference type="Google" id="ProtNLM"/>
    </source>
</evidence>
<keyword evidence="1" id="KW-0732">Signal</keyword>
<evidence type="ECO:0000313" key="2">
    <source>
        <dbReference type="EMBL" id="HED10580.1"/>
    </source>
</evidence>
<comment type="caution">
    <text evidence="2">The sequence shown here is derived from an EMBL/GenBank/DDBJ whole genome shotgun (WGS) entry which is preliminary data.</text>
</comment>
<proteinExistence type="predicted"/>
<accession>A0A7V1LMB3</accession>
<dbReference type="InterPro" id="IPR046070">
    <property type="entry name" value="DUF6029"/>
</dbReference>
<dbReference type="Pfam" id="PF19494">
    <property type="entry name" value="DUF6029"/>
    <property type="match status" value="2"/>
</dbReference>
<feature type="signal peptide" evidence="1">
    <location>
        <begin position="1"/>
        <end position="18"/>
    </location>
</feature>
<protein>
    <recommendedName>
        <fullName evidence="3">Capsule assembly Wzi family protein</fullName>
    </recommendedName>
</protein>
<feature type="chain" id="PRO_5030526690" description="Capsule assembly Wzi family protein" evidence="1">
    <location>
        <begin position="19"/>
        <end position="485"/>
    </location>
</feature>
<sequence length="485" mass="55899">MNKALLILFVLLPLFIRAQVTGSNQAVFQIGNLPEQQPSDRSNLYNQLNLQANWQNIQLVLRAESYAVDDRRKYNNISQKLLRYSYNGFTVQIGNFYEMFGRGSLLRMYEIPGTVYEDTGTRQRYGFYRDIEGLNLRYEKNGWDVSAVYGRPLDLIIPPAYGREQRRSRLVQGVQALYNVSPLWRPGLVYLRSDANKQSTSYWGALSEGRAEMFDYYLEYNQQQGFDPLREGTPYALYGAFNFYLDAVALSLEYKDYKKFTLGFNEPPPTVKEHSFTLLNRSTHSPEPNSETGFQLEALFNVGDFNTVTLNASRAVNQIAGFEAVFYEYYADLQYFFYETWQGKAFVDYSQDELLGETERYTAGFQVEGGITALWGLALEIQLQQLKRRFTPVDVVANQLFSLSLSRAPDFSVAFLLERSNDPIEIYNNDTIIYWPALLVNYQMDSHTSFNLFYGRRRGGNACTGGICYRVLPFNGLELQITTRI</sequence>
<name>A0A7V1LMB3_CALAY</name>
<organism evidence="2">
    <name type="scientific">Caldithrix abyssi</name>
    <dbReference type="NCBI Taxonomy" id="187145"/>
    <lineage>
        <taxon>Bacteria</taxon>
        <taxon>Pseudomonadati</taxon>
        <taxon>Calditrichota</taxon>
        <taxon>Calditrichia</taxon>
        <taxon>Calditrichales</taxon>
        <taxon>Calditrichaceae</taxon>
        <taxon>Caldithrix</taxon>
    </lineage>
</organism>